<evidence type="ECO:0000259" key="3">
    <source>
        <dbReference type="PROSITE" id="PS50213"/>
    </source>
</evidence>
<dbReference type="GO" id="GO:0016236">
    <property type="term" value="P:macroautophagy"/>
    <property type="evidence" value="ECO:0007669"/>
    <property type="project" value="TreeGrafter"/>
</dbReference>
<dbReference type="OrthoDB" id="286301at2759"/>
<gene>
    <name evidence="4" type="ORF">E1B28_006073</name>
</gene>
<dbReference type="PROSITE" id="PS50213">
    <property type="entry name" value="FAS1"/>
    <property type="match status" value="2"/>
</dbReference>
<keyword evidence="2" id="KW-0732">Signal</keyword>
<dbReference type="InterPro" id="IPR000782">
    <property type="entry name" value="FAS1_domain"/>
</dbReference>
<dbReference type="GO" id="GO:0005615">
    <property type="term" value="C:extracellular space"/>
    <property type="evidence" value="ECO:0007669"/>
    <property type="project" value="TreeGrafter"/>
</dbReference>
<evidence type="ECO:0000256" key="1">
    <source>
        <dbReference type="SAM" id="MobiDB-lite"/>
    </source>
</evidence>
<dbReference type="SUPFAM" id="SSF82153">
    <property type="entry name" value="FAS1 domain"/>
    <property type="match status" value="2"/>
</dbReference>
<dbReference type="InterPro" id="IPR050904">
    <property type="entry name" value="Adhesion/Biosynth-related"/>
</dbReference>
<dbReference type="AlphaFoldDB" id="A0A9P7S4R4"/>
<dbReference type="PANTHER" id="PTHR10900">
    <property type="entry name" value="PERIOSTIN-RELATED"/>
    <property type="match status" value="1"/>
</dbReference>
<comment type="caution">
    <text evidence="4">The sequence shown here is derived from an EMBL/GenBank/DDBJ whole genome shotgun (WGS) entry which is preliminary data.</text>
</comment>
<organism evidence="4 5">
    <name type="scientific">Marasmius oreades</name>
    <name type="common">fairy-ring Marasmius</name>
    <dbReference type="NCBI Taxonomy" id="181124"/>
    <lineage>
        <taxon>Eukaryota</taxon>
        <taxon>Fungi</taxon>
        <taxon>Dikarya</taxon>
        <taxon>Basidiomycota</taxon>
        <taxon>Agaricomycotina</taxon>
        <taxon>Agaricomycetes</taxon>
        <taxon>Agaricomycetidae</taxon>
        <taxon>Agaricales</taxon>
        <taxon>Marasmiineae</taxon>
        <taxon>Marasmiaceae</taxon>
        <taxon>Marasmius</taxon>
    </lineage>
</organism>
<dbReference type="RefSeq" id="XP_043011777.1">
    <property type="nucleotide sequence ID" value="XM_043150687.1"/>
</dbReference>
<dbReference type="SMART" id="SM00554">
    <property type="entry name" value="FAS1"/>
    <property type="match status" value="2"/>
</dbReference>
<feature type="domain" description="FAS1" evidence="3">
    <location>
        <begin position="9"/>
        <end position="177"/>
    </location>
</feature>
<dbReference type="EMBL" id="CM032183">
    <property type="protein sequence ID" value="KAG7095307.1"/>
    <property type="molecule type" value="Genomic_DNA"/>
</dbReference>
<dbReference type="GO" id="GO:0000329">
    <property type="term" value="C:fungal-type vacuole membrane"/>
    <property type="evidence" value="ECO:0007669"/>
    <property type="project" value="TreeGrafter"/>
</dbReference>
<feature type="chain" id="PRO_5040497319" description="FAS1 domain-containing protein" evidence="2">
    <location>
        <begin position="18"/>
        <end position="406"/>
    </location>
</feature>
<evidence type="ECO:0000256" key="2">
    <source>
        <dbReference type="SAM" id="SignalP"/>
    </source>
</evidence>
<dbReference type="Pfam" id="PF02469">
    <property type="entry name" value="Fasciclin"/>
    <property type="match status" value="2"/>
</dbReference>
<dbReference type="Gene3D" id="2.30.180.10">
    <property type="entry name" value="FAS1 domain"/>
    <property type="match status" value="2"/>
</dbReference>
<proteinExistence type="predicted"/>
<sequence>MLTPTLILALLVTTSVAQNDPLAAIAQALNANGLTAFAGLLPTLNQSAVGQRLFRTLLAGGKLSMFVPNNQALSQVPQDVANNADLLSNIVSYHVLQGNFTDPSRTVTSQNLPNVTIGRTLLNDSSFVQLEGNRSQVLVWGKESNGTVRILNQPNNTTVQNVTIFNDLGIYSIDQVLTPPPSFSQALVAGNTASPGLSTDAALALLNNTSIPGPDGNNVSFTNYLDGPTVKGFTFFIPNNAALQAAQPALASLQGNASAVRVLLGNHIINGSTLYSTTLTNSTSASGETLTFFTNSSGTYVSSGNLSTARITATNVLTKNGVVHVIEQVLVNTQENPAAASSAYNQATSTAPQTAAETGPVSSPTSTSAGNNSNTGSTNGASSTFKNALYSVVVIVGNIVGAAFIM</sequence>
<protein>
    <recommendedName>
        <fullName evidence="3">FAS1 domain-containing protein</fullName>
    </recommendedName>
</protein>
<feature type="domain" description="FAS1" evidence="3">
    <location>
        <begin position="190"/>
        <end position="330"/>
    </location>
</feature>
<keyword evidence="5" id="KW-1185">Reference proteome</keyword>
<accession>A0A9P7S4R4</accession>
<dbReference type="InterPro" id="IPR036378">
    <property type="entry name" value="FAS1_dom_sf"/>
</dbReference>
<feature type="compositionally biased region" description="Low complexity" evidence="1">
    <location>
        <begin position="362"/>
        <end position="380"/>
    </location>
</feature>
<dbReference type="Proteomes" id="UP001049176">
    <property type="component" value="Chromosome 3"/>
</dbReference>
<feature type="signal peptide" evidence="2">
    <location>
        <begin position="1"/>
        <end position="17"/>
    </location>
</feature>
<reference evidence="4" key="1">
    <citation type="journal article" date="2021" name="Genome Biol. Evol.">
        <title>The assembled and annotated genome of the fairy-ring fungus Marasmius oreades.</title>
        <authorList>
            <person name="Hiltunen M."/>
            <person name="Ament-Velasquez S.L."/>
            <person name="Johannesson H."/>
        </authorList>
    </citation>
    <scope>NUCLEOTIDE SEQUENCE</scope>
    <source>
        <strain evidence="4">03SP1</strain>
    </source>
</reference>
<name>A0A9P7S4R4_9AGAR</name>
<dbReference type="PANTHER" id="PTHR10900:SF122">
    <property type="entry name" value="FAS1 DOMAIN-CONTAINING PROTEIN"/>
    <property type="match status" value="1"/>
</dbReference>
<feature type="compositionally biased region" description="Polar residues" evidence="1">
    <location>
        <begin position="342"/>
        <end position="356"/>
    </location>
</feature>
<evidence type="ECO:0000313" key="5">
    <source>
        <dbReference type="Proteomes" id="UP001049176"/>
    </source>
</evidence>
<dbReference type="GeneID" id="66075149"/>
<feature type="region of interest" description="Disordered" evidence="1">
    <location>
        <begin position="341"/>
        <end position="380"/>
    </location>
</feature>
<dbReference type="KEGG" id="more:E1B28_006073"/>
<evidence type="ECO:0000313" key="4">
    <source>
        <dbReference type="EMBL" id="KAG7095307.1"/>
    </source>
</evidence>